<protein>
    <recommendedName>
        <fullName evidence="9">Protein translocase subunit SecE</fullName>
    </recommendedName>
</protein>
<keyword evidence="7 9" id="KW-0811">Translocation</keyword>
<dbReference type="Pfam" id="PF00584">
    <property type="entry name" value="SecE"/>
    <property type="match status" value="1"/>
</dbReference>
<dbReference type="PANTHER" id="PTHR33910">
    <property type="entry name" value="PROTEIN TRANSLOCASE SUBUNIT SECE"/>
    <property type="match status" value="1"/>
</dbReference>
<evidence type="ECO:0000256" key="6">
    <source>
        <dbReference type="ARBA" id="ARBA00022989"/>
    </source>
</evidence>
<keyword evidence="2 9" id="KW-0813">Transport</keyword>
<keyword evidence="3 9" id="KW-1003">Cell membrane</keyword>
<dbReference type="GO" id="GO:0005886">
    <property type="term" value="C:plasma membrane"/>
    <property type="evidence" value="ECO:0007669"/>
    <property type="project" value="UniProtKB-SubCell"/>
</dbReference>
<keyword evidence="12" id="KW-1185">Reference proteome</keyword>
<comment type="similarity">
    <text evidence="9">Belongs to the SecE/SEC61-gamma family.</text>
</comment>
<dbReference type="GO" id="GO:0006605">
    <property type="term" value="P:protein targeting"/>
    <property type="evidence" value="ECO:0007669"/>
    <property type="project" value="UniProtKB-UniRule"/>
</dbReference>
<dbReference type="InterPro" id="IPR038379">
    <property type="entry name" value="SecE_sf"/>
</dbReference>
<feature type="compositionally biased region" description="Low complexity" evidence="10">
    <location>
        <begin position="47"/>
        <end position="57"/>
    </location>
</feature>
<dbReference type="AlphaFoldDB" id="A0A918L9I5"/>
<comment type="subcellular location">
    <subcellularLocation>
        <location evidence="9">Cell membrane</location>
        <topology evidence="9">Single-pass membrane protein</topology>
    </subcellularLocation>
    <subcellularLocation>
        <location evidence="1">Membrane</location>
    </subcellularLocation>
</comment>
<dbReference type="NCBIfam" id="TIGR00964">
    <property type="entry name" value="secE_bact"/>
    <property type="match status" value="1"/>
</dbReference>
<evidence type="ECO:0000256" key="10">
    <source>
        <dbReference type="SAM" id="MobiDB-lite"/>
    </source>
</evidence>
<dbReference type="PROSITE" id="PS01067">
    <property type="entry name" value="SECE_SEC61G"/>
    <property type="match status" value="1"/>
</dbReference>
<feature type="compositionally biased region" description="Basic and acidic residues" evidence="10">
    <location>
        <begin position="34"/>
        <end position="46"/>
    </location>
</feature>
<reference evidence="11" key="1">
    <citation type="journal article" date="2014" name="Int. J. Syst. Evol. Microbiol.">
        <title>Complete genome sequence of Corynebacterium casei LMG S-19264T (=DSM 44701T), isolated from a smear-ripened cheese.</title>
        <authorList>
            <consortium name="US DOE Joint Genome Institute (JGI-PGF)"/>
            <person name="Walter F."/>
            <person name="Albersmeier A."/>
            <person name="Kalinowski J."/>
            <person name="Ruckert C."/>
        </authorList>
    </citation>
    <scope>NUCLEOTIDE SEQUENCE</scope>
    <source>
        <strain evidence="11">JCM 3276</strain>
    </source>
</reference>
<dbReference type="PANTHER" id="PTHR33910:SF1">
    <property type="entry name" value="PROTEIN TRANSLOCASE SUBUNIT SECE"/>
    <property type="match status" value="1"/>
</dbReference>
<keyword evidence="8 9" id="KW-0472">Membrane</keyword>
<dbReference type="InterPro" id="IPR005807">
    <property type="entry name" value="SecE_bac"/>
</dbReference>
<gene>
    <name evidence="9" type="primary">secE</name>
    <name evidence="11" type="ORF">GCM10010171_14700</name>
</gene>
<dbReference type="HAMAP" id="MF_00422">
    <property type="entry name" value="SecE"/>
    <property type="match status" value="1"/>
</dbReference>
<evidence type="ECO:0000256" key="4">
    <source>
        <dbReference type="ARBA" id="ARBA00022692"/>
    </source>
</evidence>
<sequence>MADEVEREEGAERPARPAGAASRRERRGAARPAGRSDGDKAADKPTAKASAKSVGKAKPGKADADAADRKGRPTPARDRKDTRVGFLGRIGRFLREVVAELKKVIWPTRKQMITYTAVVLVFVAFMIAVISGLDLALGKGVLWLFG</sequence>
<dbReference type="GO" id="GO:0065002">
    <property type="term" value="P:intracellular protein transmembrane transport"/>
    <property type="evidence" value="ECO:0007669"/>
    <property type="project" value="UniProtKB-UniRule"/>
</dbReference>
<evidence type="ECO:0000256" key="9">
    <source>
        <dbReference type="HAMAP-Rule" id="MF_00422"/>
    </source>
</evidence>
<keyword evidence="6 9" id="KW-1133">Transmembrane helix</keyword>
<dbReference type="GO" id="GO:0009306">
    <property type="term" value="P:protein secretion"/>
    <property type="evidence" value="ECO:0007669"/>
    <property type="project" value="UniProtKB-UniRule"/>
</dbReference>
<dbReference type="GO" id="GO:0043952">
    <property type="term" value="P:protein transport by the Sec complex"/>
    <property type="evidence" value="ECO:0007669"/>
    <property type="project" value="UniProtKB-UniRule"/>
</dbReference>
<dbReference type="InterPro" id="IPR001901">
    <property type="entry name" value="Translocase_SecE/Sec61-g"/>
</dbReference>
<dbReference type="Proteomes" id="UP000660680">
    <property type="component" value="Unassembled WGS sequence"/>
</dbReference>
<evidence type="ECO:0000313" key="12">
    <source>
        <dbReference type="Proteomes" id="UP000660680"/>
    </source>
</evidence>
<evidence type="ECO:0000313" key="11">
    <source>
        <dbReference type="EMBL" id="GGS22891.1"/>
    </source>
</evidence>
<evidence type="ECO:0000256" key="5">
    <source>
        <dbReference type="ARBA" id="ARBA00022927"/>
    </source>
</evidence>
<evidence type="ECO:0000256" key="2">
    <source>
        <dbReference type="ARBA" id="ARBA00022448"/>
    </source>
</evidence>
<comment type="function">
    <text evidence="9">Essential subunit of the Sec protein translocation channel SecYEG. Clamps together the 2 halves of SecY. May contact the channel plug during translocation.</text>
</comment>
<comment type="caution">
    <text evidence="11">The sequence shown here is derived from an EMBL/GenBank/DDBJ whole genome shotgun (WGS) entry which is preliminary data.</text>
</comment>
<evidence type="ECO:0000256" key="1">
    <source>
        <dbReference type="ARBA" id="ARBA00004370"/>
    </source>
</evidence>
<proteinExistence type="inferred from homology"/>
<keyword evidence="4 9" id="KW-0812">Transmembrane</keyword>
<dbReference type="EMBL" id="BMRB01000001">
    <property type="protein sequence ID" value="GGS22891.1"/>
    <property type="molecule type" value="Genomic_DNA"/>
</dbReference>
<dbReference type="RefSeq" id="WP_189209461.1">
    <property type="nucleotide sequence ID" value="NZ_BMRB01000001.1"/>
</dbReference>
<reference evidence="11" key="2">
    <citation type="submission" date="2020-09" db="EMBL/GenBank/DDBJ databases">
        <authorList>
            <person name="Sun Q."/>
            <person name="Ohkuma M."/>
        </authorList>
    </citation>
    <scope>NUCLEOTIDE SEQUENCE</scope>
    <source>
        <strain evidence="11">JCM 3276</strain>
    </source>
</reference>
<name>A0A918L9I5_9PSEU</name>
<evidence type="ECO:0000256" key="7">
    <source>
        <dbReference type="ARBA" id="ARBA00023010"/>
    </source>
</evidence>
<feature type="transmembrane region" description="Helical" evidence="9">
    <location>
        <begin position="112"/>
        <end position="133"/>
    </location>
</feature>
<dbReference type="Gene3D" id="1.20.5.1030">
    <property type="entry name" value="Preprotein translocase secy subunit"/>
    <property type="match status" value="1"/>
</dbReference>
<evidence type="ECO:0000256" key="3">
    <source>
        <dbReference type="ARBA" id="ARBA00022475"/>
    </source>
</evidence>
<keyword evidence="5 9" id="KW-0653">Protein transport</keyword>
<comment type="subunit">
    <text evidence="9">Component of the Sec protein translocase complex. Heterotrimer consisting of SecY, SecE and SecG subunits. The heterotrimers can form oligomers, although 1 heterotrimer is thought to be able to translocate proteins. Interacts with the ribosome. Interacts with SecDF, and other proteins may be involved. Interacts with SecA.</text>
</comment>
<organism evidence="11 12">
    <name type="scientific">Actinokineospora fastidiosa</name>
    <dbReference type="NCBI Taxonomy" id="1816"/>
    <lineage>
        <taxon>Bacteria</taxon>
        <taxon>Bacillati</taxon>
        <taxon>Actinomycetota</taxon>
        <taxon>Actinomycetes</taxon>
        <taxon>Pseudonocardiales</taxon>
        <taxon>Pseudonocardiaceae</taxon>
        <taxon>Actinokineospora</taxon>
    </lineage>
</organism>
<dbReference type="GO" id="GO:0008320">
    <property type="term" value="F:protein transmembrane transporter activity"/>
    <property type="evidence" value="ECO:0007669"/>
    <property type="project" value="UniProtKB-UniRule"/>
</dbReference>
<accession>A0A918L9I5</accession>
<evidence type="ECO:0000256" key="8">
    <source>
        <dbReference type="ARBA" id="ARBA00023136"/>
    </source>
</evidence>
<feature type="compositionally biased region" description="Basic and acidic residues" evidence="10">
    <location>
        <begin position="60"/>
        <end position="82"/>
    </location>
</feature>
<feature type="region of interest" description="Disordered" evidence="10">
    <location>
        <begin position="1"/>
        <end position="82"/>
    </location>
</feature>